<dbReference type="GO" id="GO:0003677">
    <property type="term" value="F:DNA binding"/>
    <property type="evidence" value="ECO:0007669"/>
    <property type="project" value="UniProtKB-KW"/>
</dbReference>
<dbReference type="InterPro" id="IPR047640">
    <property type="entry name" value="RpiR-like"/>
</dbReference>
<dbReference type="EMBL" id="CP061538">
    <property type="protein sequence ID" value="QNV40956.1"/>
    <property type="molecule type" value="Genomic_DNA"/>
</dbReference>
<dbReference type="CDD" id="cd05013">
    <property type="entry name" value="SIS_RpiR"/>
    <property type="match status" value="1"/>
</dbReference>
<evidence type="ECO:0000259" key="5">
    <source>
        <dbReference type="PROSITE" id="PS51464"/>
    </source>
</evidence>
<keyword evidence="3" id="KW-0804">Transcription</keyword>
<dbReference type="Gene3D" id="3.40.50.10490">
    <property type="entry name" value="Glucose-6-phosphate isomerase like protein, domain 1"/>
    <property type="match status" value="1"/>
</dbReference>
<protein>
    <submittedName>
        <fullName evidence="6">MurR/RpiR family transcriptional regulator</fullName>
    </submittedName>
</protein>
<dbReference type="GO" id="GO:0003700">
    <property type="term" value="F:DNA-binding transcription factor activity"/>
    <property type="evidence" value="ECO:0007669"/>
    <property type="project" value="InterPro"/>
</dbReference>
<keyword evidence="7" id="KW-1185">Reference proteome</keyword>
<dbReference type="InterPro" id="IPR001347">
    <property type="entry name" value="SIS_dom"/>
</dbReference>
<reference evidence="6 7" key="1">
    <citation type="submission" date="2020-09" db="EMBL/GenBank/DDBJ databases">
        <title>Investigation of environmental microbe.</title>
        <authorList>
            <person name="Ou Y."/>
            <person name="Kang Q."/>
        </authorList>
    </citation>
    <scope>NUCLEOTIDE SEQUENCE [LARGE SCALE GENOMIC DNA]</scope>
    <source>
        <strain evidence="6 7">KJZ-9</strain>
    </source>
</reference>
<dbReference type="PANTHER" id="PTHR30514:SF1">
    <property type="entry name" value="HTH-TYPE TRANSCRIPTIONAL REGULATOR HEXR-RELATED"/>
    <property type="match status" value="1"/>
</dbReference>
<feature type="domain" description="HTH rpiR-type" evidence="4">
    <location>
        <begin position="1"/>
        <end position="77"/>
    </location>
</feature>
<dbReference type="GO" id="GO:1901135">
    <property type="term" value="P:carbohydrate derivative metabolic process"/>
    <property type="evidence" value="ECO:0007669"/>
    <property type="project" value="InterPro"/>
</dbReference>
<dbReference type="Gene3D" id="1.10.10.10">
    <property type="entry name" value="Winged helix-like DNA-binding domain superfamily/Winged helix DNA-binding domain"/>
    <property type="match status" value="1"/>
</dbReference>
<dbReference type="PROSITE" id="PS51464">
    <property type="entry name" value="SIS"/>
    <property type="match status" value="1"/>
</dbReference>
<organism evidence="6 7">
    <name type="scientific">Rothia amarae</name>
    <dbReference type="NCBI Taxonomy" id="169480"/>
    <lineage>
        <taxon>Bacteria</taxon>
        <taxon>Bacillati</taxon>
        <taxon>Actinomycetota</taxon>
        <taxon>Actinomycetes</taxon>
        <taxon>Micrococcales</taxon>
        <taxon>Micrococcaceae</taxon>
        <taxon>Rothia</taxon>
    </lineage>
</organism>
<evidence type="ECO:0000256" key="3">
    <source>
        <dbReference type="ARBA" id="ARBA00023163"/>
    </source>
</evidence>
<evidence type="ECO:0000313" key="7">
    <source>
        <dbReference type="Proteomes" id="UP000516421"/>
    </source>
</evidence>
<keyword evidence="2" id="KW-0238">DNA-binding</keyword>
<evidence type="ECO:0000256" key="1">
    <source>
        <dbReference type="ARBA" id="ARBA00023015"/>
    </source>
</evidence>
<evidence type="ECO:0000256" key="2">
    <source>
        <dbReference type="ARBA" id="ARBA00023125"/>
    </source>
</evidence>
<evidence type="ECO:0000259" key="4">
    <source>
        <dbReference type="PROSITE" id="PS51071"/>
    </source>
</evidence>
<dbReference type="InterPro" id="IPR046348">
    <property type="entry name" value="SIS_dom_sf"/>
</dbReference>
<name>A0A7H2BMR0_9MICC</name>
<dbReference type="InterPro" id="IPR000281">
    <property type="entry name" value="HTH_RpiR"/>
</dbReference>
<keyword evidence="1" id="KW-0805">Transcription regulation</keyword>
<dbReference type="AlphaFoldDB" id="A0A7H2BMR0"/>
<sequence>MDLQTLVNKHQSHFSETEREILSFMLQHEEFVAEATISSLSNRTFTSTSSIIRLTKKLGFSGFAELKYFVKTSLSQLVPQNSDFVQSGRDDVFNTLETLENTDVERILKVIHDARTVYCFGTGYAQRNAIQEFAKAMLVCGKFMHVIPARNEFAGSLSVMSPQDVVIVVSLSGNTASVLDTIKLLSVRKIPMIAITAEGVNVIASHPTYNLHYHSTPTRLKQNSKPYHSFIGLNILLDYLVRKYIGFIDQEEIS</sequence>
<dbReference type="PANTHER" id="PTHR30514">
    <property type="entry name" value="GLUCOKINASE"/>
    <property type="match status" value="1"/>
</dbReference>
<gene>
    <name evidence="6" type="ORF">IDM48_03455</name>
</gene>
<dbReference type="Pfam" id="PF01380">
    <property type="entry name" value="SIS"/>
    <property type="match status" value="1"/>
</dbReference>
<proteinExistence type="predicted"/>
<accession>A0A7H2BMR0</accession>
<dbReference type="GO" id="GO:0097367">
    <property type="term" value="F:carbohydrate derivative binding"/>
    <property type="evidence" value="ECO:0007669"/>
    <property type="project" value="InterPro"/>
</dbReference>
<dbReference type="SUPFAM" id="SSF46689">
    <property type="entry name" value="Homeodomain-like"/>
    <property type="match status" value="1"/>
</dbReference>
<dbReference type="Pfam" id="PF01418">
    <property type="entry name" value="HTH_6"/>
    <property type="match status" value="1"/>
</dbReference>
<dbReference type="InterPro" id="IPR009057">
    <property type="entry name" value="Homeodomain-like_sf"/>
</dbReference>
<dbReference type="KEGG" id="rama:IDM48_03455"/>
<dbReference type="SUPFAM" id="SSF53697">
    <property type="entry name" value="SIS domain"/>
    <property type="match status" value="1"/>
</dbReference>
<dbReference type="Proteomes" id="UP000516421">
    <property type="component" value="Chromosome"/>
</dbReference>
<dbReference type="InterPro" id="IPR035472">
    <property type="entry name" value="RpiR-like_SIS"/>
</dbReference>
<evidence type="ECO:0000313" key="6">
    <source>
        <dbReference type="EMBL" id="QNV40956.1"/>
    </source>
</evidence>
<feature type="domain" description="SIS" evidence="5">
    <location>
        <begin position="107"/>
        <end position="246"/>
    </location>
</feature>
<dbReference type="PROSITE" id="PS51071">
    <property type="entry name" value="HTH_RPIR"/>
    <property type="match status" value="1"/>
</dbReference>
<dbReference type="InterPro" id="IPR036388">
    <property type="entry name" value="WH-like_DNA-bd_sf"/>
</dbReference>